<reference evidence="3" key="1">
    <citation type="journal article" date="2023" name="Mol. Phylogenet. Evol.">
        <title>Genome-scale phylogeny and comparative genomics of the fungal order Sordariales.</title>
        <authorList>
            <person name="Hensen N."/>
            <person name="Bonometti L."/>
            <person name="Westerberg I."/>
            <person name="Brannstrom I.O."/>
            <person name="Guillou S."/>
            <person name="Cros-Aarteil S."/>
            <person name="Calhoun S."/>
            <person name="Haridas S."/>
            <person name="Kuo A."/>
            <person name="Mondo S."/>
            <person name="Pangilinan J."/>
            <person name="Riley R."/>
            <person name="LaButti K."/>
            <person name="Andreopoulos B."/>
            <person name="Lipzen A."/>
            <person name="Chen C."/>
            <person name="Yan M."/>
            <person name="Daum C."/>
            <person name="Ng V."/>
            <person name="Clum A."/>
            <person name="Steindorff A."/>
            <person name="Ohm R.A."/>
            <person name="Martin F."/>
            <person name="Silar P."/>
            <person name="Natvig D.O."/>
            <person name="Lalanne C."/>
            <person name="Gautier V."/>
            <person name="Ament-Velasquez S.L."/>
            <person name="Kruys A."/>
            <person name="Hutchinson M.I."/>
            <person name="Powell A.J."/>
            <person name="Barry K."/>
            <person name="Miller A.N."/>
            <person name="Grigoriev I.V."/>
            <person name="Debuchy R."/>
            <person name="Gladieux P."/>
            <person name="Hiltunen Thoren M."/>
            <person name="Johannesson H."/>
        </authorList>
    </citation>
    <scope>NUCLEOTIDE SEQUENCE [LARGE SCALE GENOMIC DNA]</scope>
    <source>
        <strain evidence="3">CBS 340.73</strain>
    </source>
</reference>
<evidence type="ECO:0000256" key="1">
    <source>
        <dbReference type="SAM" id="MobiDB-lite"/>
    </source>
</evidence>
<feature type="compositionally biased region" description="Polar residues" evidence="1">
    <location>
        <begin position="37"/>
        <end position="51"/>
    </location>
</feature>
<keyword evidence="3" id="KW-1185">Reference proteome</keyword>
<feature type="region of interest" description="Disordered" evidence="1">
    <location>
        <begin position="117"/>
        <end position="175"/>
    </location>
</feature>
<feature type="region of interest" description="Disordered" evidence="1">
    <location>
        <begin position="1"/>
        <end position="83"/>
    </location>
</feature>
<feature type="compositionally biased region" description="Basic and acidic residues" evidence="1">
    <location>
        <begin position="53"/>
        <end position="74"/>
    </location>
</feature>
<dbReference type="EMBL" id="MU853817">
    <property type="protein sequence ID" value="KAK3939111.1"/>
    <property type="molecule type" value="Genomic_DNA"/>
</dbReference>
<organism evidence="2 3">
    <name type="scientific">Diplogelasinospora grovesii</name>
    <dbReference type="NCBI Taxonomy" id="303347"/>
    <lineage>
        <taxon>Eukaryota</taxon>
        <taxon>Fungi</taxon>
        <taxon>Dikarya</taxon>
        <taxon>Ascomycota</taxon>
        <taxon>Pezizomycotina</taxon>
        <taxon>Sordariomycetes</taxon>
        <taxon>Sordariomycetidae</taxon>
        <taxon>Sordariales</taxon>
        <taxon>Diplogelasinosporaceae</taxon>
        <taxon>Diplogelasinospora</taxon>
    </lineage>
</organism>
<sequence>MRRRKDRKHRRDSSSLSRVPTRQAIKDADVHFEKGISDTSIHRTASRSYSLRQRKDPQSRPEVPRKQQRWRGEKNTYNTRKERRYIQESDALCTSSKGRSTAAKSLAIEDGAAIEVKGEDEDERIDAGEISASEVSSNRVVAQSKSPSSCGARLRRPQQDDDDPSDAREESIGMEDGEYAASLARHRKLVEEEQLSRKRATDYCQKTGDISVFKPFLAPFVKTADNKPQDLGPWTWSRNYQRWFRENNNTGSILWAPLPDSFC</sequence>
<name>A0AAN6S434_9PEZI</name>
<gene>
    <name evidence="2" type="ORF">QBC46DRAFT_154442</name>
</gene>
<evidence type="ECO:0000313" key="2">
    <source>
        <dbReference type="EMBL" id="KAK3939111.1"/>
    </source>
</evidence>
<feature type="compositionally biased region" description="Polar residues" evidence="1">
    <location>
        <begin position="133"/>
        <end position="149"/>
    </location>
</feature>
<dbReference type="AlphaFoldDB" id="A0AAN6S434"/>
<evidence type="ECO:0000313" key="3">
    <source>
        <dbReference type="Proteomes" id="UP001303473"/>
    </source>
</evidence>
<dbReference type="Proteomes" id="UP001303473">
    <property type="component" value="Unassembled WGS sequence"/>
</dbReference>
<comment type="caution">
    <text evidence="2">The sequence shown here is derived from an EMBL/GenBank/DDBJ whole genome shotgun (WGS) entry which is preliminary data.</text>
</comment>
<feature type="compositionally biased region" description="Basic residues" evidence="1">
    <location>
        <begin position="1"/>
        <end position="11"/>
    </location>
</feature>
<feature type="compositionally biased region" description="Basic and acidic residues" evidence="1">
    <location>
        <begin position="24"/>
        <end position="36"/>
    </location>
</feature>
<protein>
    <submittedName>
        <fullName evidence="2">Uncharacterized protein</fullName>
    </submittedName>
</protein>
<proteinExistence type="predicted"/>
<accession>A0AAN6S434</accession>